<comment type="function">
    <text evidence="6 8">Together with its co-chaperonin GroES, plays an essential role in assisting protein folding. The GroEL-GroES system forms a nano-cage that allows encapsulation of the non-native substrate proteins and provides a physical environment optimized to promote and accelerate protein folding.</text>
</comment>
<dbReference type="InterPro" id="IPR027409">
    <property type="entry name" value="GroEL-like_apical_dom_sf"/>
</dbReference>
<dbReference type="AlphaFoldDB" id="A0A1G7RAH9"/>
<evidence type="ECO:0000256" key="1">
    <source>
        <dbReference type="ARBA" id="ARBA00006607"/>
    </source>
</evidence>
<comment type="similarity">
    <text evidence="1 6 7">Belongs to the chaperonin (HSP60) family.</text>
</comment>
<dbReference type="SUPFAM" id="SSF52029">
    <property type="entry name" value="GroEL apical domain-like"/>
    <property type="match status" value="1"/>
</dbReference>
<evidence type="ECO:0000256" key="7">
    <source>
        <dbReference type="RuleBase" id="RU000418"/>
    </source>
</evidence>
<dbReference type="PRINTS" id="PR00298">
    <property type="entry name" value="CHAPERONIN60"/>
</dbReference>
<proteinExistence type="inferred from homology"/>
<dbReference type="GO" id="GO:0042026">
    <property type="term" value="P:protein refolding"/>
    <property type="evidence" value="ECO:0007669"/>
    <property type="project" value="UniProtKB-UniRule"/>
</dbReference>
<dbReference type="Gene3D" id="3.30.260.10">
    <property type="entry name" value="TCP-1-like chaperonin intermediate domain"/>
    <property type="match status" value="1"/>
</dbReference>
<evidence type="ECO:0000256" key="5">
    <source>
        <dbReference type="ARBA" id="ARBA00023235"/>
    </source>
</evidence>
<dbReference type="STRING" id="1082479.SAMN05216241_10558"/>
<dbReference type="InterPro" id="IPR027413">
    <property type="entry name" value="GROEL-like_equatorial_sf"/>
</dbReference>
<dbReference type="SUPFAM" id="SSF48592">
    <property type="entry name" value="GroEL equatorial domain-like"/>
    <property type="match status" value="1"/>
</dbReference>
<dbReference type="InterPro" id="IPR001844">
    <property type="entry name" value="Cpn60/GroEL"/>
</dbReference>
<gene>
    <name evidence="6" type="primary">groEL</name>
    <name evidence="6" type="synonym">groL</name>
    <name evidence="9" type="ORF">SAMN05216241_10558</name>
</gene>
<dbReference type="InterPro" id="IPR002423">
    <property type="entry name" value="Cpn60/GroEL/TCP-1"/>
</dbReference>
<comment type="subunit">
    <text evidence="6 8">Forms a cylinder of 14 subunits composed of two heptameric rings stacked back-to-back. Interacts with the co-chaperonin GroES.</text>
</comment>
<dbReference type="SUPFAM" id="SSF54849">
    <property type="entry name" value="GroEL-intermediate domain like"/>
    <property type="match status" value="1"/>
</dbReference>
<keyword evidence="5 6" id="KW-0413">Isomerase</keyword>
<comment type="subcellular location">
    <subcellularLocation>
        <location evidence="6">Cytoplasm</location>
    </subcellularLocation>
</comment>
<feature type="binding site" evidence="6">
    <location>
        <begin position="87"/>
        <end position="91"/>
    </location>
    <ligand>
        <name>ATP</name>
        <dbReference type="ChEBI" id="CHEBI:30616"/>
    </ligand>
</feature>
<dbReference type="Gene3D" id="1.10.560.10">
    <property type="entry name" value="GroEL-like equatorial domain"/>
    <property type="match status" value="1"/>
</dbReference>
<keyword evidence="2 6" id="KW-0547">Nucleotide-binding</keyword>
<protein>
    <recommendedName>
        <fullName evidence="6">Chaperonin GroEL</fullName>
        <ecNumber evidence="6">5.6.1.7</ecNumber>
    </recommendedName>
    <alternativeName>
        <fullName evidence="6">60 kDa chaperonin</fullName>
    </alternativeName>
    <alternativeName>
        <fullName evidence="6">Chaperonin-60</fullName>
        <shortName evidence="6">Cpn60</shortName>
    </alternativeName>
</protein>
<dbReference type="Gene3D" id="3.50.7.10">
    <property type="entry name" value="GroEL"/>
    <property type="match status" value="1"/>
</dbReference>
<keyword evidence="10" id="KW-1185">Reference proteome</keyword>
<dbReference type="GO" id="GO:0005737">
    <property type="term" value="C:cytoplasm"/>
    <property type="evidence" value="ECO:0007669"/>
    <property type="project" value="UniProtKB-SubCell"/>
</dbReference>
<name>A0A1G7RAH9_9PROT</name>
<evidence type="ECO:0000256" key="3">
    <source>
        <dbReference type="ARBA" id="ARBA00022840"/>
    </source>
</evidence>
<dbReference type="NCBIfam" id="NF009489">
    <property type="entry name" value="PRK12851.1"/>
    <property type="match status" value="1"/>
</dbReference>
<dbReference type="EMBL" id="FNCE01000005">
    <property type="protein sequence ID" value="SDG07757.1"/>
    <property type="molecule type" value="Genomic_DNA"/>
</dbReference>
<feature type="binding site" evidence="6">
    <location>
        <begin position="480"/>
        <end position="482"/>
    </location>
    <ligand>
        <name>ATP</name>
        <dbReference type="ChEBI" id="CHEBI:30616"/>
    </ligand>
</feature>
<feature type="binding site" evidence="6">
    <location>
        <position position="496"/>
    </location>
    <ligand>
        <name>ATP</name>
        <dbReference type="ChEBI" id="CHEBI:30616"/>
    </ligand>
</feature>
<feature type="binding site" evidence="6">
    <location>
        <position position="51"/>
    </location>
    <ligand>
        <name>ATP</name>
        <dbReference type="ChEBI" id="CHEBI:30616"/>
    </ligand>
</feature>
<dbReference type="HAMAP" id="MF_00600">
    <property type="entry name" value="CH60"/>
    <property type="match status" value="1"/>
</dbReference>
<dbReference type="OrthoDB" id="9766614at2"/>
<reference evidence="9 10" key="1">
    <citation type="submission" date="2016-10" db="EMBL/GenBank/DDBJ databases">
        <authorList>
            <person name="de Groot N.N."/>
        </authorList>
    </citation>
    <scope>NUCLEOTIDE SEQUENCE [LARGE SCALE GENOMIC DNA]</scope>
    <source>
        <strain evidence="9 10">DSM 25584</strain>
    </source>
</reference>
<dbReference type="GO" id="GO:0016853">
    <property type="term" value="F:isomerase activity"/>
    <property type="evidence" value="ECO:0007669"/>
    <property type="project" value="UniProtKB-KW"/>
</dbReference>
<evidence type="ECO:0000313" key="9">
    <source>
        <dbReference type="EMBL" id="SDG07757.1"/>
    </source>
</evidence>
<evidence type="ECO:0000256" key="8">
    <source>
        <dbReference type="RuleBase" id="RU000419"/>
    </source>
</evidence>
<dbReference type="CDD" id="cd03344">
    <property type="entry name" value="GroEL"/>
    <property type="match status" value="1"/>
</dbReference>
<evidence type="ECO:0000313" key="10">
    <source>
        <dbReference type="Proteomes" id="UP000199415"/>
    </source>
</evidence>
<dbReference type="Pfam" id="PF00118">
    <property type="entry name" value="Cpn60_TCP1"/>
    <property type="match status" value="1"/>
</dbReference>
<dbReference type="NCBIfam" id="NF009487">
    <property type="entry name" value="PRK12849.1"/>
    <property type="match status" value="1"/>
</dbReference>
<dbReference type="Proteomes" id="UP000199415">
    <property type="component" value="Unassembled WGS sequence"/>
</dbReference>
<feature type="binding site" evidence="6">
    <location>
        <begin position="30"/>
        <end position="33"/>
    </location>
    <ligand>
        <name>ATP</name>
        <dbReference type="ChEBI" id="CHEBI:30616"/>
    </ligand>
</feature>
<dbReference type="GO" id="GO:0140662">
    <property type="term" value="F:ATP-dependent protein folding chaperone"/>
    <property type="evidence" value="ECO:0007669"/>
    <property type="project" value="InterPro"/>
</dbReference>
<evidence type="ECO:0000256" key="2">
    <source>
        <dbReference type="ARBA" id="ARBA00022741"/>
    </source>
</evidence>
<dbReference type="InterPro" id="IPR027410">
    <property type="entry name" value="TCP-1-like_intermed_sf"/>
</dbReference>
<keyword evidence="3 6" id="KW-0067">ATP-binding</keyword>
<dbReference type="EC" id="5.6.1.7" evidence="6"/>
<dbReference type="PANTHER" id="PTHR45633">
    <property type="entry name" value="60 KDA HEAT SHOCK PROTEIN, MITOCHONDRIAL"/>
    <property type="match status" value="1"/>
</dbReference>
<evidence type="ECO:0000256" key="4">
    <source>
        <dbReference type="ARBA" id="ARBA00023186"/>
    </source>
</evidence>
<feature type="binding site" evidence="6">
    <location>
        <position position="415"/>
    </location>
    <ligand>
        <name>ATP</name>
        <dbReference type="ChEBI" id="CHEBI:30616"/>
    </ligand>
</feature>
<accession>A0A1G7RAH9</accession>
<dbReference type="NCBIfam" id="NF009488">
    <property type="entry name" value="PRK12850.1"/>
    <property type="match status" value="1"/>
</dbReference>
<evidence type="ECO:0000256" key="6">
    <source>
        <dbReference type="HAMAP-Rule" id="MF_00600"/>
    </source>
</evidence>
<dbReference type="NCBIfam" id="TIGR02348">
    <property type="entry name" value="GroEL"/>
    <property type="match status" value="1"/>
</dbReference>
<dbReference type="GO" id="GO:0005524">
    <property type="term" value="F:ATP binding"/>
    <property type="evidence" value="ECO:0007669"/>
    <property type="project" value="UniProtKB-UniRule"/>
</dbReference>
<organism evidence="9 10">
    <name type="scientific">Limimonas halophila</name>
    <dbReference type="NCBI Taxonomy" id="1082479"/>
    <lineage>
        <taxon>Bacteria</taxon>
        <taxon>Pseudomonadati</taxon>
        <taxon>Pseudomonadota</taxon>
        <taxon>Alphaproteobacteria</taxon>
        <taxon>Rhodospirillales</taxon>
        <taxon>Rhodovibrionaceae</taxon>
        <taxon>Limimonas</taxon>
    </lineage>
</organism>
<dbReference type="FunFam" id="3.50.7.10:FF:000001">
    <property type="entry name" value="60 kDa chaperonin"/>
    <property type="match status" value="1"/>
</dbReference>
<sequence>MTAKQLVFGQDARDRLLRGVDTLANAVRVTLGPKGRNVAFTRGYGAPRSTKDGVTVAREVELKDRFENMGAQLVRQAAQKTNDIAGDGTTTATVLAQAIVREGAKAVSAGMGPMEVKRGIEQAVTAVAAELDAQAERTSERGRIAQVATIAANGERAIGELVADAVEKAGEHGTITVEEAAGQETELDLVEGLRFDRGYLSPYFVTDGERMQAEFEDPYILIHDGKLDNLQDLLPLLESVARNGSALVIVAEDVSGEALTALVVNRLRGGLRVAAVKAPGFGERRTAMLGDLAVVTGGEVVGGELGNKVENATLDMLGRARLVRITKDTTTVIDGRGTSEAIQDRGKQIRAQIAETDSEYDKEKLQERLARLTGGVAVIKVGGATEFETKEKRDRVDDAVNAARAAVTDGIVTGGGTALAIAARALDGVTALNRDQQVGVDIVRRALQAPLRQIAANAGVEPSIVAGKVLDTGDPNWGFDAATNSYGDLRSAGIIDPLKVVKTALQDAASVAGLIITTEAMVSEKPRSKGHHHEDEYDMAM</sequence>
<dbReference type="RefSeq" id="WP_090019648.1">
    <property type="nucleotide sequence ID" value="NZ_FNCE01000005.1"/>
</dbReference>
<dbReference type="GO" id="GO:0051082">
    <property type="term" value="F:unfolded protein binding"/>
    <property type="evidence" value="ECO:0007669"/>
    <property type="project" value="UniProtKB-UniRule"/>
</dbReference>
<keyword evidence="4 6" id="KW-0143">Chaperone</keyword>
<dbReference type="NCBIfam" id="NF000592">
    <property type="entry name" value="PRK00013.1"/>
    <property type="match status" value="1"/>
</dbReference>
<keyword evidence="6" id="KW-0963">Cytoplasm</keyword>